<dbReference type="EMBL" id="RBIQ01000013">
    <property type="protein sequence ID" value="RKR07013.1"/>
    <property type="molecule type" value="Genomic_DNA"/>
</dbReference>
<protein>
    <submittedName>
        <fullName evidence="1">Uncharacterized protein</fullName>
    </submittedName>
</protein>
<accession>A0A495DTN4</accession>
<dbReference type="RefSeq" id="WP_121069233.1">
    <property type="nucleotide sequence ID" value="NZ_RBIQ01000013.1"/>
</dbReference>
<comment type="caution">
    <text evidence="1">The sequence shown here is derived from an EMBL/GenBank/DDBJ whole genome shotgun (WGS) entry which is preliminary data.</text>
</comment>
<keyword evidence="2" id="KW-1185">Reference proteome</keyword>
<dbReference type="OrthoDB" id="9829913at2"/>
<dbReference type="AlphaFoldDB" id="A0A495DTN4"/>
<proteinExistence type="predicted"/>
<organism evidence="1 2">
    <name type="scientific">Maribacter vaceletii</name>
    <dbReference type="NCBI Taxonomy" id="1206816"/>
    <lineage>
        <taxon>Bacteria</taxon>
        <taxon>Pseudomonadati</taxon>
        <taxon>Bacteroidota</taxon>
        <taxon>Flavobacteriia</taxon>
        <taxon>Flavobacteriales</taxon>
        <taxon>Flavobacteriaceae</taxon>
        <taxon>Maribacter</taxon>
    </lineage>
</organism>
<reference evidence="1 2" key="1">
    <citation type="submission" date="2018-10" db="EMBL/GenBank/DDBJ databases">
        <title>Genomic Encyclopedia of Archaeal and Bacterial Type Strains, Phase II (KMG-II): from individual species to whole genera.</title>
        <authorList>
            <person name="Goeker M."/>
        </authorList>
    </citation>
    <scope>NUCLEOTIDE SEQUENCE [LARGE SCALE GENOMIC DNA]</scope>
    <source>
        <strain evidence="1 2">DSM 25230</strain>
    </source>
</reference>
<sequence>MKKIGIAITALFFSFLSYGQEYKEELKRGTFNFQVTVSRIIHAPRGVSEQRTIFSANVPLECSYYINSAEFETSRENLTQKSHALGAIQIEMRYQFYEFLFKNYPKEMDKYKHLGYAVLCDVVESTDPKPVFRKYMQSSMRAVKMKGLNTIPSTPLPDYDATKIIYVDNFSYQEGNIRVEKSRVGNRLDVKHIRTKDYKALEEKKNDFSSRDPIYFRQENWKYQQNSSSSRGRSPR</sequence>
<gene>
    <name evidence="1" type="ORF">CLV91_3243</name>
</gene>
<evidence type="ECO:0000313" key="1">
    <source>
        <dbReference type="EMBL" id="RKR07013.1"/>
    </source>
</evidence>
<name>A0A495DTN4_9FLAO</name>
<evidence type="ECO:0000313" key="2">
    <source>
        <dbReference type="Proteomes" id="UP000269412"/>
    </source>
</evidence>
<dbReference type="Proteomes" id="UP000269412">
    <property type="component" value="Unassembled WGS sequence"/>
</dbReference>